<comment type="subunit">
    <text evidence="3">Component of the SCF(sconB) E3 ubiquitin ligase complex.</text>
</comment>
<evidence type="ECO:0000256" key="5">
    <source>
        <dbReference type="ARBA" id="ARBA00022574"/>
    </source>
</evidence>
<dbReference type="Gene3D" id="1.20.1280.50">
    <property type="match status" value="1"/>
</dbReference>
<name>A0AAD6HR62_9EURO</name>
<dbReference type="InterPro" id="IPR015943">
    <property type="entry name" value="WD40/YVTN_repeat-like_dom_sf"/>
</dbReference>
<evidence type="ECO:0000256" key="2">
    <source>
        <dbReference type="ARBA" id="ARBA00007968"/>
    </source>
</evidence>
<gene>
    <name evidence="12" type="ORF">N7493_004241</name>
</gene>
<feature type="compositionally biased region" description="Low complexity" evidence="10">
    <location>
        <begin position="801"/>
        <end position="814"/>
    </location>
</feature>
<feature type="region of interest" description="Disordered" evidence="10">
    <location>
        <begin position="29"/>
        <end position="54"/>
    </location>
</feature>
<protein>
    <recommendedName>
        <fullName evidence="4">Probable E3 ubiquitin ligase complex SCF subunit sconB</fullName>
    </recommendedName>
    <alternativeName>
        <fullName evidence="8">Sulfur controller B</fullName>
    </alternativeName>
    <alternativeName>
        <fullName evidence="7">Sulfur metabolite repression control protein B</fullName>
    </alternativeName>
</protein>
<proteinExistence type="inferred from homology"/>
<evidence type="ECO:0000256" key="6">
    <source>
        <dbReference type="ARBA" id="ARBA00022737"/>
    </source>
</evidence>
<organism evidence="12 13">
    <name type="scientific">Penicillium malachiteum</name>
    <dbReference type="NCBI Taxonomy" id="1324776"/>
    <lineage>
        <taxon>Eukaryota</taxon>
        <taxon>Fungi</taxon>
        <taxon>Dikarya</taxon>
        <taxon>Ascomycota</taxon>
        <taxon>Pezizomycotina</taxon>
        <taxon>Eurotiomycetes</taxon>
        <taxon>Eurotiomycetidae</taxon>
        <taxon>Eurotiales</taxon>
        <taxon>Aspergillaceae</taxon>
        <taxon>Penicillium</taxon>
    </lineage>
</organism>
<dbReference type="InterPro" id="IPR050995">
    <property type="entry name" value="WD-F-box_domain-protein"/>
</dbReference>
<dbReference type="InterPro" id="IPR001680">
    <property type="entry name" value="WD40_rpt"/>
</dbReference>
<evidence type="ECO:0000256" key="4">
    <source>
        <dbReference type="ARBA" id="ARBA00015819"/>
    </source>
</evidence>
<dbReference type="SMART" id="SM00320">
    <property type="entry name" value="WD40"/>
    <property type="match status" value="7"/>
</dbReference>
<feature type="compositionally biased region" description="Basic and acidic residues" evidence="10">
    <location>
        <begin position="40"/>
        <end position="54"/>
    </location>
</feature>
<evidence type="ECO:0000313" key="13">
    <source>
        <dbReference type="Proteomes" id="UP001215712"/>
    </source>
</evidence>
<dbReference type="SMART" id="SM00256">
    <property type="entry name" value="FBOX"/>
    <property type="match status" value="1"/>
</dbReference>
<evidence type="ECO:0000256" key="3">
    <source>
        <dbReference type="ARBA" id="ARBA00011725"/>
    </source>
</evidence>
<dbReference type="Pfam" id="PF12937">
    <property type="entry name" value="F-box-like"/>
    <property type="match status" value="1"/>
</dbReference>
<dbReference type="SUPFAM" id="SSF50978">
    <property type="entry name" value="WD40 repeat-like"/>
    <property type="match status" value="1"/>
</dbReference>
<feature type="domain" description="F-box" evidence="11">
    <location>
        <begin position="107"/>
        <end position="153"/>
    </location>
</feature>
<dbReference type="InterPro" id="IPR036322">
    <property type="entry name" value="WD40_repeat_dom_sf"/>
</dbReference>
<evidence type="ECO:0000256" key="10">
    <source>
        <dbReference type="SAM" id="MobiDB-lite"/>
    </source>
</evidence>
<feature type="repeat" description="WD" evidence="9">
    <location>
        <begin position="491"/>
        <end position="530"/>
    </location>
</feature>
<feature type="region of interest" description="Disordered" evidence="10">
    <location>
        <begin position="172"/>
        <end position="243"/>
    </location>
</feature>
<feature type="compositionally biased region" description="Low complexity" evidence="10">
    <location>
        <begin position="721"/>
        <end position="741"/>
    </location>
</feature>
<dbReference type="InterPro" id="IPR001810">
    <property type="entry name" value="F-box_dom"/>
</dbReference>
<dbReference type="PROSITE" id="PS50294">
    <property type="entry name" value="WD_REPEATS_REGION"/>
    <property type="match status" value="5"/>
</dbReference>
<feature type="region of interest" description="Disordered" evidence="10">
    <location>
        <begin position="625"/>
        <end position="647"/>
    </location>
</feature>
<dbReference type="PANTHER" id="PTHR14604:SF4">
    <property type="entry name" value="F-BOX DOMAIN-CONTAINING PROTEIN"/>
    <property type="match status" value="1"/>
</dbReference>
<accession>A0AAD6HR62</accession>
<reference evidence="12" key="2">
    <citation type="submission" date="2023-01" db="EMBL/GenBank/DDBJ databases">
        <authorList>
            <person name="Petersen C."/>
        </authorList>
    </citation>
    <scope>NUCLEOTIDE SEQUENCE</scope>
    <source>
        <strain evidence="12">IBT 17514</strain>
    </source>
</reference>
<dbReference type="Gene3D" id="2.130.10.10">
    <property type="entry name" value="YVTN repeat-like/Quinoprotein amine dehydrogenase"/>
    <property type="match status" value="2"/>
</dbReference>
<dbReference type="PRINTS" id="PR00320">
    <property type="entry name" value="GPROTEINBRPT"/>
</dbReference>
<dbReference type="EMBL" id="JAQJAN010000004">
    <property type="protein sequence ID" value="KAJ5732760.1"/>
    <property type="molecule type" value="Genomic_DNA"/>
</dbReference>
<feature type="compositionally biased region" description="Basic residues" evidence="10">
    <location>
        <begin position="815"/>
        <end position="825"/>
    </location>
</feature>
<dbReference type="SUPFAM" id="SSF81383">
    <property type="entry name" value="F-box domain"/>
    <property type="match status" value="1"/>
</dbReference>
<evidence type="ECO:0000256" key="9">
    <source>
        <dbReference type="PROSITE-ProRule" id="PRU00221"/>
    </source>
</evidence>
<evidence type="ECO:0000256" key="7">
    <source>
        <dbReference type="ARBA" id="ARBA00030034"/>
    </source>
</evidence>
<evidence type="ECO:0000256" key="1">
    <source>
        <dbReference type="ARBA" id="ARBA00002730"/>
    </source>
</evidence>
<feature type="compositionally biased region" description="Basic and acidic residues" evidence="10">
    <location>
        <begin position="226"/>
        <end position="237"/>
    </location>
</feature>
<feature type="compositionally biased region" description="Basic and acidic residues" evidence="10">
    <location>
        <begin position="187"/>
        <end position="196"/>
    </location>
</feature>
<dbReference type="InterPro" id="IPR020472">
    <property type="entry name" value="WD40_PAC1"/>
</dbReference>
<keyword evidence="5 9" id="KW-0853">WD repeat</keyword>
<keyword evidence="13" id="KW-1185">Reference proteome</keyword>
<dbReference type="InterPro" id="IPR019775">
    <property type="entry name" value="WD40_repeat_CS"/>
</dbReference>
<evidence type="ECO:0000256" key="8">
    <source>
        <dbReference type="ARBA" id="ARBA00032113"/>
    </source>
</evidence>
<reference evidence="12" key="1">
    <citation type="journal article" date="2023" name="IMA Fungus">
        <title>Comparative genomic study of the Penicillium genus elucidates a diverse pangenome and 15 lateral gene transfer events.</title>
        <authorList>
            <person name="Petersen C."/>
            <person name="Sorensen T."/>
            <person name="Nielsen M.R."/>
            <person name="Sondergaard T.E."/>
            <person name="Sorensen J.L."/>
            <person name="Fitzpatrick D.A."/>
            <person name="Frisvad J.C."/>
            <person name="Nielsen K.L."/>
        </authorList>
    </citation>
    <scope>NUCLEOTIDE SEQUENCE</scope>
    <source>
        <strain evidence="12">IBT 17514</strain>
    </source>
</reference>
<dbReference type="Proteomes" id="UP001215712">
    <property type="component" value="Unassembled WGS sequence"/>
</dbReference>
<feature type="compositionally biased region" description="Low complexity" evidence="10">
    <location>
        <begin position="29"/>
        <end position="39"/>
    </location>
</feature>
<dbReference type="PROSITE" id="PS00678">
    <property type="entry name" value="WD_REPEATS_1"/>
    <property type="match status" value="2"/>
</dbReference>
<dbReference type="Pfam" id="PF00400">
    <property type="entry name" value="WD40"/>
    <property type="match status" value="5"/>
</dbReference>
<dbReference type="PROSITE" id="PS50181">
    <property type="entry name" value="FBOX"/>
    <property type="match status" value="1"/>
</dbReference>
<feature type="region of interest" description="Disordered" evidence="10">
    <location>
        <begin position="721"/>
        <end position="788"/>
    </location>
</feature>
<feature type="repeat" description="WD" evidence="9">
    <location>
        <begin position="531"/>
        <end position="570"/>
    </location>
</feature>
<comment type="function">
    <text evidence="1">Component of the SCF(sconB) E3 ubiquitin ligase complex involved in the regulation of sulfur metabolite repression, probably by mediating the inactivation or degradation of the metR transcription factor.</text>
</comment>
<dbReference type="AlphaFoldDB" id="A0AAD6HR62"/>
<feature type="repeat" description="WD" evidence="9">
    <location>
        <begin position="403"/>
        <end position="433"/>
    </location>
</feature>
<evidence type="ECO:0000259" key="11">
    <source>
        <dbReference type="PROSITE" id="PS50181"/>
    </source>
</evidence>
<keyword evidence="6" id="KW-0677">Repeat</keyword>
<feature type="region of interest" description="Disordered" evidence="10">
    <location>
        <begin position="801"/>
        <end position="832"/>
    </location>
</feature>
<feature type="repeat" description="WD" evidence="9">
    <location>
        <begin position="358"/>
        <end position="401"/>
    </location>
</feature>
<dbReference type="InterPro" id="IPR036047">
    <property type="entry name" value="F-box-like_dom_sf"/>
</dbReference>
<feature type="compositionally biased region" description="Polar residues" evidence="10">
    <location>
        <begin position="206"/>
        <end position="215"/>
    </location>
</feature>
<dbReference type="PANTHER" id="PTHR14604">
    <property type="entry name" value="WD40 REPEAT PF20"/>
    <property type="match status" value="1"/>
</dbReference>
<dbReference type="PROSITE" id="PS50082">
    <property type="entry name" value="WD_REPEATS_2"/>
    <property type="match status" value="5"/>
</dbReference>
<sequence length="878" mass="97300">MEAEQVSDSPTHPLTHSTIRLQESSFSTFSTSSTLSPSFKVDEGYSDETRSQSDKELVATENVMMLPDWVLAQSESDRAELAYSLLRSLSTSTLAGLVERINPLLHMDPVFKLPPELTFEIFSYLDAATLLNATLASRSWRTRILDSGLWKVLYINEGWRADLNAIRNFEQEHSEPLSPQTRRSRPHHSESDIGEPKHKKRVPPTWLTSRSTEGQSVIGPNGQAHPEADNEGDHHMADVNGTHMSPPGDLNILQPTSIPQLPSMLLPPLHPSLLVRRPNGTSKVNWAYLYKQRRRLEANWHQGRFKNFQLPHPMHPEEAHRECVYAIQFQGKWLVSGSRDRTLRVWDLETKRLWHRPLVGHEKSVLCLQFDPSPEQDVIISGSSDRSVIVWKFSTGQKIHRITEAHTDSVLNLKFDHRYLVTCSKDRTVKVWNRKELSVTDEDYPRVCKGGSANFPSHIIDLNEVAPSMLEAGLANSKFKSLAPYSLLMGIEGHGAAVNAMQLHGNEIVTASGDRMIKVWNVRTGACLKTLMGHEKGIACVQFDSRRIISGSNDNTVRIYDHISGAEVAVLRGHQNLVRTVQAGFGDPPGADEDLRREALEVENAFWKSQQEGVPVDLGRRALRRAGHTSNTAGSRDPRDISALGAKIPPGGGGSVWGRIVSGSYDESILIWHKDHDGVWSINHRLRQADAIANASADTLTPMARAAVSAQARQLHAQAATGPLGPAAGPSLTPVPAPAAARSERESETEGMNDVLATPLSNTQVPGPAQQVGEVAQPRQPNGQTTPQADRNAIQRQQQQLANAQMQAAQQLAAPHHHHHHHQRPRVPSPAVPTSRVFKVQFDSRKIVCASVDPRIVGWDFANDDEDIIEACPFFQSL</sequence>
<comment type="caution">
    <text evidence="12">The sequence shown here is derived from an EMBL/GenBank/DDBJ whole genome shotgun (WGS) entry which is preliminary data.</text>
</comment>
<feature type="repeat" description="WD" evidence="9">
    <location>
        <begin position="317"/>
        <end position="356"/>
    </location>
</feature>
<evidence type="ECO:0000313" key="12">
    <source>
        <dbReference type="EMBL" id="KAJ5732760.1"/>
    </source>
</evidence>
<comment type="similarity">
    <text evidence="2">Belongs to the WD repeat MET30/SCONB/SCON-2 family.</text>
</comment>
<dbReference type="CDD" id="cd00200">
    <property type="entry name" value="WD40"/>
    <property type="match status" value="1"/>
</dbReference>